<dbReference type="InterPro" id="IPR013783">
    <property type="entry name" value="Ig-like_fold"/>
</dbReference>
<dbReference type="GeneTree" id="ENSGT01120000272581"/>
<feature type="domain" description="Ig-like" evidence="8">
    <location>
        <begin position="6"/>
        <end position="105"/>
    </location>
</feature>
<sequence>MSSLLKTVGLSEASFVSAESGENVTLHCKIKEKSDQSVKSWVWYKQSAGQEPQEVAVKLIGKLPNTLSEKFKINQRFDLTIEHTNETDEGMYFCGKGHMNTIKFSKGTFLAMKGNNLPFYISLTYTPCSRSLCSARSSLRSEQQISECSGSELLQDNPFLKSFTLIRTAAAVSVRSALLQAALCMSSLRTSSTSTTLELITALWLLVGRSLLGMEHQ</sequence>
<dbReference type="Gene3D" id="2.60.40.10">
    <property type="entry name" value="Immunoglobulins"/>
    <property type="match status" value="1"/>
</dbReference>
<evidence type="ECO:0000313" key="10">
    <source>
        <dbReference type="Proteomes" id="UP001501920"/>
    </source>
</evidence>
<keyword evidence="3" id="KW-0732">Signal</keyword>
<keyword evidence="5" id="KW-0472">Membrane</keyword>
<name>A0A3B4C194_PYGNA</name>
<dbReference type="AlphaFoldDB" id="A0A3B4C194"/>
<keyword evidence="7" id="KW-0325">Glycoprotein</keyword>
<protein>
    <recommendedName>
        <fullName evidence="8">Ig-like domain-containing protein</fullName>
    </recommendedName>
</protein>
<dbReference type="PANTHER" id="PTHR19433:SF111">
    <property type="entry name" value="T CELL RECEPTOR ALPHA VARIABLE 4"/>
    <property type="match status" value="1"/>
</dbReference>
<dbReference type="Ensembl" id="ENSPNAT00000004826.2">
    <property type="protein sequence ID" value="ENSPNAP00000005707.2"/>
    <property type="gene ID" value="ENSPNAG00000001976.2"/>
</dbReference>
<dbReference type="InterPro" id="IPR003599">
    <property type="entry name" value="Ig_sub"/>
</dbReference>
<comment type="subcellular location">
    <subcellularLocation>
        <location evidence="1">Cell membrane</location>
    </subcellularLocation>
</comment>
<evidence type="ECO:0000256" key="2">
    <source>
        <dbReference type="ARBA" id="ARBA00022475"/>
    </source>
</evidence>
<evidence type="ECO:0000256" key="3">
    <source>
        <dbReference type="ARBA" id="ARBA00022729"/>
    </source>
</evidence>
<evidence type="ECO:0000256" key="1">
    <source>
        <dbReference type="ARBA" id="ARBA00004236"/>
    </source>
</evidence>
<dbReference type="GO" id="GO:0005886">
    <property type="term" value="C:plasma membrane"/>
    <property type="evidence" value="ECO:0007669"/>
    <property type="project" value="UniProtKB-SubCell"/>
</dbReference>
<dbReference type="STRING" id="42514.ENSPNAP00000005707"/>
<dbReference type="Pfam" id="PF07686">
    <property type="entry name" value="V-set"/>
    <property type="match status" value="1"/>
</dbReference>
<dbReference type="InterPro" id="IPR007110">
    <property type="entry name" value="Ig-like_dom"/>
</dbReference>
<keyword evidence="4" id="KW-0391">Immunity</keyword>
<proteinExistence type="predicted"/>
<dbReference type="GO" id="GO:0009617">
    <property type="term" value="P:response to bacterium"/>
    <property type="evidence" value="ECO:0007669"/>
    <property type="project" value="TreeGrafter"/>
</dbReference>
<reference evidence="9 10" key="1">
    <citation type="submission" date="2020-10" db="EMBL/GenBank/DDBJ databases">
        <title>Pygocentrus nattereri (red-bellied piranha) genome, fPygNat1, primary haplotype.</title>
        <authorList>
            <person name="Myers G."/>
            <person name="Meyer A."/>
            <person name="Karagic N."/>
            <person name="Pippel M."/>
            <person name="Winkler S."/>
            <person name="Tracey A."/>
            <person name="Wood J."/>
            <person name="Formenti G."/>
            <person name="Howe K."/>
            <person name="Fedrigo O."/>
            <person name="Jarvis E.D."/>
        </authorList>
    </citation>
    <scope>NUCLEOTIDE SEQUENCE [LARGE SCALE GENOMIC DNA]</scope>
</reference>
<dbReference type="InterPro" id="IPR036179">
    <property type="entry name" value="Ig-like_dom_sf"/>
</dbReference>
<evidence type="ECO:0000313" key="9">
    <source>
        <dbReference type="Ensembl" id="ENSPNAP00000005707.2"/>
    </source>
</evidence>
<dbReference type="PANTHER" id="PTHR19433">
    <property type="entry name" value="T-CELL RECEPTOR ALPHA CHAIN V REGION-RELATED"/>
    <property type="match status" value="1"/>
</dbReference>
<dbReference type="SUPFAM" id="SSF48726">
    <property type="entry name" value="Immunoglobulin"/>
    <property type="match status" value="1"/>
</dbReference>
<dbReference type="Proteomes" id="UP001501920">
    <property type="component" value="Chromosome 8"/>
</dbReference>
<keyword evidence="6" id="KW-1015">Disulfide bond</keyword>
<evidence type="ECO:0000256" key="7">
    <source>
        <dbReference type="ARBA" id="ARBA00023180"/>
    </source>
</evidence>
<accession>A0A3B4C194</accession>
<evidence type="ECO:0000256" key="6">
    <source>
        <dbReference type="ARBA" id="ARBA00023157"/>
    </source>
</evidence>
<evidence type="ECO:0000256" key="5">
    <source>
        <dbReference type="ARBA" id="ARBA00023136"/>
    </source>
</evidence>
<evidence type="ECO:0000256" key="4">
    <source>
        <dbReference type="ARBA" id="ARBA00022859"/>
    </source>
</evidence>
<organism evidence="9 10">
    <name type="scientific">Pygocentrus nattereri</name>
    <name type="common">Red-bellied piranha</name>
    <dbReference type="NCBI Taxonomy" id="42514"/>
    <lineage>
        <taxon>Eukaryota</taxon>
        <taxon>Metazoa</taxon>
        <taxon>Chordata</taxon>
        <taxon>Craniata</taxon>
        <taxon>Vertebrata</taxon>
        <taxon>Euteleostomi</taxon>
        <taxon>Actinopterygii</taxon>
        <taxon>Neopterygii</taxon>
        <taxon>Teleostei</taxon>
        <taxon>Ostariophysi</taxon>
        <taxon>Characiformes</taxon>
        <taxon>Characoidei</taxon>
        <taxon>Pygocentrus</taxon>
    </lineage>
</organism>
<dbReference type="InterPro" id="IPR052051">
    <property type="entry name" value="TCR_complex_component"/>
</dbReference>
<dbReference type="SMART" id="SM00409">
    <property type="entry name" value="IG"/>
    <property type="match status" value="1"/>
</dbReference>
<keyword evidence="2" id="KW-1003">Cell membrane</keyword>
<dbReference type="GO" id="GO:0002376">
    <property type="term" value="P:immune system process"/>
    <property type="evidence" value="ECO:0007669"/>
    <property type="project" value="UniProtKB-KW"/>
</dbReference>
<dbReference type="PROSITE" id="PS50835">
    <property type="entry name" value="IG_LIKE"/>
    <property type="match status" value="1"/>
</dbReference>
<keyword evidence="10" id="KW-1185">Reference proteome</keyword>
<evidence type="ECO:0000259" key="8">
    <source>
        <dbReference type="PROSITE" id="PS50835"/>
    </source>
</evidence>
<reference evidence="9" key="3">
    <citation type="submission" date="2025-09" db="UniProtKB">
        <authorList>
            <consortium name="Ensembl"/>
        </authorList>
    </citation>
    <scope>IDENTIFICATION</scope>
</reference>
<dbReference type="InterPro" id="IPR013106">
    <property type="entry name" value="Ig_V-set"/>
</dbReference>
<dbReference type="CDD" id="cd00099">
    <property type="entry name" value="IgV"/>
    <property type="match status" value="1"/>
</dbReference>
<reference evidence="9" key="2">
    <citation type="submission" date="2025-08" db="UniProtKB">
        <authorList>
            <consortium name="Ensembl"/>
        </authorList>
    </citation>
    <scope>IDENTIFICATION</scope>
</reference>